<dbReference type="Proteomes" id="UP000885832">
    <property type="component" value="Unassembled WGS sequence"/>
</dbReference>
<dbReference type="InterPro" id="IPR053934">
    <property type="entry name" value="HTTM_dom"/>
</dbReference>
<evidence type="ECO:0000256" key="2">
    <source>
        <dbReference type="ARBA" id="ARBA00022692"/>
    </source>
</evidence>
<accession>A0A832J4I7</accession>
<proteinExistence type="predicted"/>
<dbReference type="SMART" id="SM00752">
    <property type="entry name" value="HTTM"/>
    <property type="match status" value="1"/>
</dbReference>
<protein>
    <submittedName>
        <fullName evidence="7">HTTM domain-containing protein</fullName>
    </submittedName>
</protein>
<organism evidence="7">
    <name type="scientific">Candidatus Tenderia electrophaga</name>
    <dbReference type="NCBI Taxonomy" id="1748243"/>
    <lineage>
        <taxon>Bacteria</taxon>
        <taxon>Pseudomonadati</taxon>
        <taxon>Pseudomonadota</taxon>
        <taxon>Gammaproteobacteria</taxon>
        <taxon>Candidatus Tenderiales</taxon>
        <taxon>Candidatus Tenderiaceae</taxon>
        <taxon>Candidatus Tenderia</taxon>
    </lineage>
</organism>
<evidence type="ECO:0000313" key="7">
    <source>
        <dbReference type="EMBL" id="HHJ81194.1"/>
    </source>
</evidence>
<evidence type="ECO:0000259" key="6">
    <source>
        <dbReference type="SMART" id="SM00752"/>
    </source>
</evidence>
<name>A0A832J4I7_9GAMM</name>
<keyword evidence="4 5" id="KW-0472">Membrane</keyword>
<evidence type="ECO:0000256" key="1">
    <source>
        <dbReference type="ARBA" id="ARBA00004127"/>
    </source>
</evidence>
<comment type="subcellular location">
    <subcellularLocation>
        <location evidence="1">Endomembrane system</location>
        <topology evidence="1">Multi-pass membrane protein</topology>
    </subcellularLocation>
</comment>
<feature type="domain" description="HTTM-like" evidence="6">
    <location>
        <begin position="1"/>
        <end position="223"/>
    </location>
</feature>
<sequence length="229" mass="26225">MNFVDAIRLTEILLGFAFTLQSIEHLKSFRNERYLFLPRLLLALLLIIGFQTTWVVLLLFLLSLAILYRFQGPYNGGSDRMGLLILCCLSLVHLAPSLRWQEIAFGYLAIQLVLSYFISGWVKVVNPEWRSGQALKDVFQFSAYPVSESLRGWVKSPQLLFYVSWAVILFELVFPLALLSPVSLMIALGVAAAFHFSNACFFGLNRFFWVWISAYPAIIWFQSRFFTAG</sequence>
<keyword evidence="3 5" id="KW-1133">Transmembrane helix</keyword>
<evidence type="ECO:0000256" key="4">
    <source>
        <dbReference type="ARBA" id="ARBA00023136"/>
    </source>
</evidence>
<dbReference type="Pfam" id="PF05090">
    <property type="entry name" value="HTTM"/>
    <property type="match status" value="1"/>
</dbReference>
<dbReference type="InterPro" id="IPR011020">
    <property type="entry name" value="HTTM-like"/>
</dbReference>
<evidence type="ECO:0000256" key="3">
    <source>
        <dbReference type="ARBA" id="ARBA00022989"/>
    </source>
</evidence>
<reference evidence="7" key="1">
    <citation type="journal article" date="2020" name="mSystems">
        <title>Genome- and Community-Level Interaction Insights into Carbon Utilization and Element Cycling Functions of Hydrothermarchaeota in Hydrothermal Sediment.</title>
        <authorList>
            <person name="Zhou Z."/>
            <person name="Liu Y."/>
            <person name="Xu W."/>
            <person name="Pan J."/>
            <person name="Luo Z.H."/>
            <person name="Li M."/>
        </authorList>
    </citation>
    <scope>NUCLEOTIDE SEQUENCE [LARGE SCALE GENOMIC DNA]</scope>
    <source>
        <strain evidence="7">HyVt-505</strain>
    </source>
</reference>
<feature type="transmembrane region" description="Helical" evidence="5">
    <location>
        <begin position="80"/>
        <end position="98"/>
    </location>
</feature>
<dbReference type="EMBL" id="DRNF01000386">
    <property type="protein sequence ID" value="HHJ81194.1"/>
    <property type="molecule type" value="Genomic_DNA"/>
</dbReference>
<dbReference type="AlphaFoldDB" id="A0A832J4I7"/>
<feature type="transmembrane region" description="Helical" evidence="5">
    <location>
        <begin position="40"/>
        <end position="68"/>
    </location>
</feature>
<gene>
    <name evidence="7" type="ORF">ENJ65_06130</name>
</gene>
<dbReference type="GO" id="GO:0012505">
    <property type="term" value="C:endomembrane system"/>
    <property type="evidence" value="ECO:0007669"/>
    <property type="project" value="UniProtKB-SubCell"/>
</dbReference>
<keyword evidence="2 5" id="KW-0812">Transmembrane</keyword>
<evidence type="ECO:0000256" key="5">
    <source>
        <dbReference type="SAM" id="Phobius"/>
    </source>
</evidence>
<feature type="transmembrane region" description="Helical" evidence="5">
    <location>
        <begin position="104"/>
        <end position="122"/>
    </location>
</feature>
<comment type="caution">
    <text evidence="7">The sequence shown here is derived from an EMBL/GenBank/DDBJ whole genome shotgun (WGS) entry which is preliminary data.</text>
</comment>